<gene>
    <name evidence="1" type="ORF">SAMN05444955_101123</name>
</gene>
<accession>A0A1H8AFK1</accession>
<keyword evidence="2" id="KW-1185">Reference proteome</keyword>
<dbReference type="Proteomes" id="UP000199695">
    <property type="component" value="Unassembled WGS sequence"/>
</dbReference>
<reference evidence="1 2" key="1">
    <citation type="submission" date="2016-10" db="EMBL/GenBank/DDBJ databases">
        <authorList>
            <person name="de Groot N.N."/>
        </authorList>
    </citation>
    <scope>NUCLEOTIDE SEQUENCE [LARGE SCALE GENOMIC DNA]</scope>
    <source>
        <strain evidence="1 2">DSM 46701</strain>
    </source>
</reference>
<dbReference type="AlphaFoldDB" id="A0A1H8AFK1"/>
<dbReference type="EMBL" id="FOCQ01000001">
    <property type="protein sequence ID" value="SEM69510.1"/>
    <property type="molecule type" value="Genomic_DNA"/>
</dbReference>
<name>A0A1H8AFK1_9BACL</name>
<dbReference type="STRING" id="1173111.SAMN05444955_101123"/>
<evidence type="ECO:0000313" key="1">
    <source>
        <dbReference type="EMBL" id="SEM69510.1"/>
    </source>
</evidence>
<evidence type="ECO:0000313" key="2">
    <source>
        <dbReference type="Proteomes" id="UP000199695"/>
    </source>
</evidence>
<protein>
    <submittedName>
        <fullName evidence="1">Uncharacterized protein</fullName>
    </submittedName>
</protein>
<dbReference type="RefSeq" id="WP_089964437.1">
    <property type="nucleotide sequence ID" value="NZ_FOCQ01000001.1"/>
</dbReference>
<dbReference type="OrthoDB" id="2989065at2"/>
<organism evidence="1 2">
    <name type="scientific">Lihuaxuella thermophila</name>
    <dbReference type="NCBI Taxonomy" id="1173111"/>
    <lineage>
        <taxon>Bacteria</taxon>
        <taxon>Bacillati</taxon>
        <taxon>Bacillota</taxon>
        <taxon>Bacilli</taxon>
        <taxon>Bacillales</taxon>
        <taxon>Thermoactinomycetaceae</taxon>
        <taxon>Lihuaxuella</taxon>
    </lineage>
</organism>
<sequence>MSGNGLPMQNLADMINQVMGKKVLTEQQLEQIMQGAQKALGQGGMTAVLEYLMKVTQADVEMDELVQFSHRVKSNPDLGMDILQGKKQISRKSK</sequence>
<proteinExistence type="predicted"/>